<dbReference type="SFLD" id="SFLDG01136">
    <property type="entry name" value="C1.6:_Phosphoserine_Phosphatas"/>
    <property type="match status" value="1"/>
</dbReference>
<dbReference type="Pfam" id="PF12710">
    <property type="entry name" value="HAD"/>
    <property type="match status" value="1"/>
</dbReference>
<dbReference type="SFLD" id="SFLDS00003">
    <property type="entry name" value="Haloacid_Dehalogenase"/>
    <property type="match status" value="1"/>
</dbReference>
<feature type="active site" description="Proton donor" evidence="14">
    <location>
        <position position="98"/>
    </location>
</feature>
<evidence type="ECO:0000256" key="14">
    <source>
        <dbReference type="PIRSR" id="PIRSR604469-1"/>
    </source>
</evidence>
<protein>
    <recommendedName>
        <fullName evidence="5">Phosphoserine phosphatase</fullName>
        <ecNumber evidence="4">3.1.3.3</ecNumber>
    </recommendedName>
    <alternativeName>
        <fullName evidence="11">O-phosphoserine phosphohydrolase</fullName>
    </alternativeName>
</protein>
<evidence type="ECO:0000256" key="12">
    <source>
        <dbReference type="ARBA" id="ARBA00048138"/>
    </source>
</evidence>
<dbReference type="NCBIfam" id="TIGR00338">
    <property type="entry name" value="serB"/>
    <property type="match status" value="1"/>
</dbReference>
<evidence type="ECO:0000313" key="16">
    <source>
        <dbReference type="Proteomes" id="UP000024547"/>
    </source>
</evidence>
<sequence length="306" mass="32020">MNEKAVNSMILVAAANAPEDNIASRLSMILRDIAPATRVEAITSLGQMGDVAAVEATIPTLPSEMLQPVLSALHDAEMDAAFLPGENRRKRLLISDMDSTIIGQECLDELADFAGLKAEVSAITERAMRGELDFEGALTTRVAMLKGLDLKALQDAYDARITLNTGAKTLVETMKASGAVTVLVSGGFTFFTGRVAEEAGFVAHRGNTLIDDGAALTGEVGLPILGREAKLSALDEVSAENGLGRADAIALGDGANDLAMIKAAGLGIAYKAKPIVAAEAHAAITHTDLHTALFFQGYHVDEFVTG</sequence>
<evidence type="ECO:0000256" key="4">
    <source>
        <dbReference type="ARBA" id="ARBA00012640"/>
    </source>
</evidence>
<dbReference type="GO" id="GO:0036424">
    <property type="term" value="F:L-phosphoserine phosphatase activity"/>
    <property type="evidence" value="ECO:0007669"/>
    <property type="project" value="InterPro"/>
</dbReference>
<keyword evidence="16" id="KW-1185">Reference proteome</keyword>
<dbReference type="RefSeq" id="WP_241764108.1">
    <property type="nucleotide sequence ID" value="NZ_AWFH01000001.1"/>
</dbReference>
<dbReference type="SUPFAM" id="SSF56784">
    <property type="entry name" value="HAD-like"/>
    <property type="match status" value="1"/>
</dbReference>
<keyword evidence="9" id="KW-0460">Magnesium</keyword>
<dbReference type="InterPro" id="IPR004469">
    <property type="entry name" value="PSP"/>
</dbReference>
<dbReference type="EMBL" id="AWFH01000001">
    <property type="protein sequence ID" value="KCZ64993.1"/>
    <property type="molecule type" value="Genomic_DNA"/>
</dbReference>
<evidence type="ECO:0000256" key="5">
    <source>
        <dbReference type="ARBA" id="ARBA00015196"/>
    </source>
</evidence>
<dbReference type="Proteomes" id="UP000024547">
    <property type="component" value="Unassembled WGS sequence"/>
</dbReference>
<comment type="pathway">
    <text evidence="2">Amino-acid biosynthesis; L-serine biosynthesis; L-serine from 3-phospho-D-glycerate: step 3/3.</text>
</comment>
<dbReference type="GO" id="GO:0000287">
    <property type="term" value="F:magnesium ion binding"/>
    <property type="evidence" value="ECO:0007669"/>
    <property type="project" value="TreeGrafter"/>
</dbReference>
<dbReference type="UniPathway" id="UPA00135">
    <property type="reaction ID" value="UER00198"/>
</dbReference>
<keyword evidence="6" id="KW-0028">Amino-acid biosynthesis</keyword>
<keyword evidence="10" id="KW-0718">Serine biosynthesis</keyword>
<dbReference type="PATRIC" id="fig|1280948.3.peg.204"/>
<comment type="similarity">
    <text evidence="3">Belongs to the HAD-like hydrolase superfamily. SerB family.</text>
</comment>
<dbReference type="STRING" id="1280948.HY36_01065"/>
<reference evidence="15 16" key="1">
    <citation type="journal article" date="2014" name="Antonie Van Leeuwenhoek">
        <title>Hyphomonas beringensis sp. nov. and Hyphomonas chukchiensis sp. nov., isolated from surface seawater of the Bering Sea and Chukchi Sea.</title>
        <authorList>
            <person name="Li C."/>
            <person name="Lai Q."/>
            <person name="Li G."/>
            <person name="Dong C."/>
            <person name="Wang J."/>
            <person name="Liao Y."/>
            <person name="Shao Z."/>
        </authorList>
    </citation>
    <scope>NUCLEOTIDE SEQUENCE [LARGE SCALE GENOMIC DNA]</scope>
    <source>
        <strain evidence="15 16">22II1-22F38</strain>
    </source>
</reference>
<organism evidence="15 16">
    <name type="scientific">Hyphomonas atlantica</name>
    <dbReference type="NCBI Taxonomy" id="1280948"/>
    <lineage>
        <taxon>Bacteria</taxon>
        <taxon>Pseudomonadati</taxon>
        <taxon>Pseudomonadota</taxon>
        <taxon>Alphaproteobacteria</taxon>
        <taxon>Hyphomonadales</taxon>
        <taxon>Hyphomonadaceae</taxon>
        <taxon>Hyphomonas</taxon>
    </lineage>
</organism>
<accession>A0A059EBH1</accession>
<dbReference type="AlphaFoldDB" id="A0A059EBH1"/>
<keyword evidence="7" id="KW-0479">Metal-binding</keyword>
<evidence type="ECO:0000256" key="13">
    <source>
        <dbReference type="ARBA" id="ARBA00048523"/>
    </source>
</evidence>
<comment type="cofactor">
    <cofactor evidence="1">
        <name>Mg(2+)</name>
        <dbReference type="ChEBI" id="CHEBI:18420"/>
    </cofactor>
</comment>
<comment type="catalytic activity">
    <reaction evidence="13">
        <text>O-phospho-D-serine + H2O = D-serine + phosphate</text>
        <dbReference type="Rhea" id="RHEA:24873"/>
        <dbReference type="ChEBI" id="CHEBI:15377"/>
        <dbReference type="ChEBI" id="CHEBI:35247"/>
        <dbReference type="ChEBI" id="CHEBI:43474"/>
        <dbReference type="ChEBI" id="CHEBI:58680"/>
        <dbReference type="EC" id="3.1.3.3"/>
    </reaction>
</comment>
<evidence type="ECO:0000256" key="3">
    <source>
        <dbReference type="ARBA" id="ARBA00009184"/>
    </source>
</evidence>
<gene>
    <name evidence="15" type="ORF">HY36_01065</name>
</gene>
<name>A0A059EBH1_9PROT</name>
<comment type="catalytic activity">
    <reaction evidence="12">
        <text>O-phospho-L-serine + H2O = L-serine + phosphate</text>
        <dbReference type="Rhea" id="RHEA:21208"/>
        <dbReference type="ChEBI" id="CHEBI:15377"/>
        <dbReference type="ChEBI" id="CHEBI:33384"/>
        <dbReference type="ChEBI" id="CHEBI:43474"/>
        <dbReference type="ChEBI" id="CHEBI:57524"/>
        <dbReference type="EC" id="3.1.3.3"/>
    </reaction>
</comment>
<evidence type="ECO:0000256" key="11">
    <source>
        <dbReference type="ARBA" id="ARBA00031693"/>
    </source>
</evidence>
<dbReference type="SFLD" id="SFLDG01137">
    <property type="entry name" value="C1.6.1:_Phosphoserine_Phosphat"/>
    <property type="match status" value="1"/>
</dbReference>
<evidence type="ECO:0000256" key="2">
    <source>
        <dbReference type="ARBA" id="ARBA00005135"/>
    </source>
</evidence>
<dbReference type="eggNOG" id="COG0560">
    <property type="taxonomic scope" value="Bacteria"/>
</dbReference>
<dbReference type="Gene3D" id="3.40.50.1000">
    <property type="entry name" value="HAD superfamily/HAD-like"/>
    <property type="match status" value="1"/>
</dbReference>
<dbReference type="SFLD" id="SFLDF00029">
    <property type="entry name" value="phosphoserine_phosphatase"/>
    <property type="match status" value="1"/>
</dbReference>
<dbReference type="InterPro" id="IPR036412">
    <property type="entry name" value="HAD-like_sf"/>
</dbReference>
<dbReference type="EC" id="3.1.3.3" evidence="4"/>
<dbReference type="PANTHER" id="PTHR43344">
    <property type="entry name" value="PHOSPHOSERINE PHOSPHATASE"/>
    <property type="match status" value="1"/>
</dbReference>
<keyword evidence="8" id="KW-0378">Hydrolase</keyword>
<feature type="active site" description="Nucleophile" evidence="14">
    <location>
        <position position="96"/>
    </location>
</feature>
<dbReference type="InterPro" id="IPR023214">
    <property type="entry name" value="HAD_sf"/>
</dbReference>
<evidence type="ECO:0000256" key="10">
    <source>
        <dbReference type="ARBA" id="ARBA00023299"/>
    </source>
</evidence>
<evidence type="ECO:0000256" key="1">
    <source>
        <dbReference type="ARBA" id="ARBA00001946"/>
    </source>
</evidence>
<evidence type="ECO:0000313" key="15">
    <source>
        <dbReference type="EMBL" id="KCZ64993.1"/>
    </source>
</evidence>
<dbReference type="NCBIfam" id="TIGR01488">
    <property type="entry name" value="HAD-SF-IB"/>
    <property type="match status" value="1"/>
</dbReference>
<evidence type="ECO:0000256" key="6">
    <source>
        <dbReference type="ARBA" id="ARBA00022605"/>
    </source>
</evidence>
<evidence type="ECO:0000256" key="7">
    <source>
        <dbReference type="ARBA" id="ARBA00022723"/>
    </source>
</evidence>
<evidence type="ECO:0000256" key="8">
    <source>
        <dbReference type="ARBA" id="ARBA00022801"/>
    </source>
</evidence>
<dbReference type="InterPro" id="IPR050582">
    <property type="entry name" value="HAD-like_SerB"/>
</dbReference>
<dbReference type="GO" id="GO:0005737">
    <property type="term" value="C:cytoplasm"/>
    <property type="evidence" value="ECO:0007669"/>
    <property type="project" value="TreeGrafter"/>
</dbReference>
<dbReference type="GO" id="GO:0006564">
    <property type="term" value="P:L-serine biosynthetic process"/>
    <property type="evidence" value="ECO:0007669"/>
    <property type="project" value="UniProtKB-KW"/>
</dbReference>
<comment type="caution">
    <text evidence="15">The sequence shown here is derived from an EMBL/GenBank/DDBJ whole genome shotgun (WGS) entry which is preliminary data.</text>
</comment>
<evidence type="ECO:0000256" key="9">
    <source>
        <dbReference type="ARBA" id="ARBA00022842"/>
    </source>
</evidence>
<proteinExistence type="inferred from homology"/>
<dbReference type="PANTHER" id="PTHR43344:SF2">
    <property type="entry name" value="PHOSPHOSERINE PHOSPHATASE"/>
    <property type="match status" value="1"/>
</dbReference>